<gene>
    <name evidence="1" type="ORF">LNV07_00500</name>
</gene>
<comment type="caution">
    <text evidence="1">The sequence shown here is derived from an EMBL/GenBank/DDBJ whole genome shotgun (WGS) entry which is preliminary data.</text>
</comment>
<sequence>MTANPDEPILLSEFRIVRAVADLAAKRLTRRAISHLRKMPHTLSGDDSSLTNTWDEICVQVQGEQSYFWDAYEAAMRDALAWDVSQLARHELEALWLQTSEGEDWSASQEEGEASDDHPVCDEDIVRYIVRDHLLIEADAWSNTAIRGFLKSAHSLD</sequence>
<protein>
    <submittedName>
        <fullName evidence="1">Uncharacterized protein</fullName>
    </submittedName>
</protein>
<accession>A0ABT2Y8F7</accession>
<name>A0ABT2Y8F7_9BURK</name>
<proteinExistence type="predicted"/>
<keyword evidence="2" id="KW-1185">Reference proteome</keyword>
<reference evidence="1 2" key="1">
    <citation type="submission" date="2021-11" db="EMBL/GenBank/DDBJ databases">
        <authorList>
            <person name="Liang Q."/>
            <person name="Mou H."/>
            <person name="Liu Z."/>
        </authorList>
    </citation>
    <scope>NUCLEOTIDE SEQUENCE [LARGE SCALE GENOMIC DNA]</scope>
    <source>
        <strain evidence="1 2">CHU3</strain>
    </source>
</reference>
<evidence type="ECO:0000313" key="1">
    <source>
        <dbReference type="EMBL" id="MCV2366582.1"/>
    </source>
</evidence>
<dbReference type="RefSeq" id="WP_263569223.1">
    <property type="nucleotide sequence ID" value="NZ_JAJIRN010000001.1"/>
</dbReference>
<evidence type="ECO:0000313" key="2">
    <source>
        <dbReference type="Proteomes" id="UP001209701"/>
    </source>
</evidence>
<organism evidence="1 2">
    <name type="scientific">Roseateles oligotrophus</name>
    <dbReference type="NCBI Taxonomy" id="1769250"/>
    <lineage>
        <taxon>Bacteria</taxon>
        <taxon>Pseudomonadati</taxon>
        <taxon>Pseudomonadota</taxon>
        <taxon>Betaproteobacteria</taxon>
        <taxon>Burkholderiales</taxon>
        <taxon>Sphaerotilaceae</taxon>
        <taxon>Roseateles</taxon>
    </lineage>
</organism>
<dbReference type="EMBL" id="JAJIRN010000001">
    <property type="protein sequence ID" value="MCV2366582.1"/>
    <property type="molecule type" value="Genomic_DNA"/>
</dbReference>
<dbReference type="Proteomes" id="UP001209701">
    <property type="component" value="Unassembled WGS sequence"/>
</dbReference>